<dbReference type="InterPro" id="IPR010240">
    <property type="entry name" value="Cys_deSase_IscS"/>
</dbReference>
<evidence type="ECO:0000256" key="1">
    <source>
        <dbReference type="ARBA" id="ARBA00001933"/>
    </source>
</evidence>
<comment type="subcellular location">
    <subcellularLocation>
        <location evidence="9">Cytoplasm</location>
    </subcellularLocation>
</comment>
<keyword evidence="4 9" id="KW-0808">Transferase</keyword>
<keyword evidence="13" id="KW-1185">Reference proteome</keyword>
<dbReference type="InterPro" id="IPR015421">
    <property type="entry name" value="PyrdxlP-dep_Trfase_major"/>
</dbReference>
<dbReference type="Gene3D" id="3.90.1150.10">
    <property type="entry name" value="Aspartate Aminotransferase, domain 1"/>
    <property type="match status" value="1"/>
</dbReference>
<protein>
    <recommendedName>
        <fullName evidence="9">Cysteine desulfurase IscS</fullName>
        <ecNumber evidence="9">2.8.1.7</ecNumber>
    </recommendedName>
</protein>
<feature type="binding site" evidence="9">
    <location>
        <begin position="74"/>
        <end position="75"/>
    </location>
    <ligand>
        <name>pyridoxal 5'-phosphate</name>
        <dbReference type="ChEBI" id="CHEBI:597326"/>
    </ligand>
</feature>
<dbReference type="GO" id="GO:0031071">
    <property type="term" value="F:cysteine desulfurase activity"/>
    <property type="evidence" value="ECO:0007669"/>
    <property type="project" value="UniProtKB-UniRule"/>
</dbReference>
<evidence type="ECO:0000256" key="2">
    <source>
        <dbReference type="ARBA" id="ARBA00006490"/>
    </source>
</evidence>
<keyword evidence="5 9" id="KW-0479">Metal-binding</keyword>
<organism evidence="12 13">
    <name type="scientific">Methanofollis tationis</name>
    <dbReference type="NCBI Taxonomy" id="81417"/>
    <lineage>
        <taxon>Archaea</taxon>
        <taxon>Methanobacteriati</taxon>
        <taxon>Methanobacteriota</taxon>
        <taxon>Stenosarchaea group</taxon>
        <taxon>Methanomicrobia</taxon>
        <taxon>Methanomicrobiales</taxon>
        <taxon>Methanomicrobiaceae</taxon>
        <taxon>Methanofollis</taxon>
    </lineage>
</organism>
<dbReference type="Proteomes" id="UP000570823">
    <property type="component" value="Unassembled WGS sequence"/>
</dbReference>
<feature type="binding site" evidence="9">
    <location>
        <begin position="202"/>
        <end position="204"/>
    </location>
    <ligand>
        <name>pyridoxal 5'-phosphate</name>
        <dbReference type="ChEBI" id="CHEBI:597326"/>
    </ligand>
</feature>
<evidence type="ECO:0000256" key="6">
    <source>
        <dbReference type="ARBA" id="ARBA00022898"/>
    </source>
</evidence>
<reference evidence="12 13" key="1">
    <citation type="submission" date="2020-06" db="EMBL/GenBank/DDBJ databases">
        <title>Methanofollis fontis sp. nov., a methanogen isolated from marine sediments near a cold seep at Four-Way Closure Ridge offshore southwestern Taiwan.</title>
        <authorList>
            <person name="Chen S.-C."/>
            <person name="Teng N.-H."/>
            <person name="Lin Y.-S."/>
            <person name="Lai M.-C."/>
            <person name="Chen H.-H."/>
            <person name="Wang C.-C."/>
        </authorList>
    </citation>
    <scope>NUCLEOTIDE SEQUENCE [LARGE SCALE GENOMIC DNA]</scope>
    <source>
        <strain evidence="12 13">DSM 2702</strain>
    </source>
</reference>
<evidence type="ECO:0000256" key="10">
    <source>
        <dbReference type="RuleBase" id="RU004504"/>
    </source>
</evidence>
<feature type="domain" description="Aminotransferase class V" evidence="11">
    <location>
        <begin position="8"/>
        <end position="369"/>
    </location>
</feature>
<dbReference type="GO" id="GO:0006520">
    <property type="term" value="P:amino acid metabolic process"/>
    <property type="evidence" value="ECO:0007669"/>
    <property type="project" value="InterPro"/>
</dbReference>
<dbReference type="GO" id="GO:1990221">
    <property type="term" value="C:L-cysteine desulfurase complex"/>
    <property type="evidence" value="ECO:0007669"/>
    <property type="project" value="UniProtKB-ARBA"/>
</dbReference>
<dbReference type="EC" id="2.8.1.7" evidence="9"/>
<dbReference type="RefSeq" id="WP_176789263.1">
    <property type="nucleotide sequence ID" value="NZ_JABXWR010000001.1"/>
</dbReference>
<dbReference type="InterPro" id="IPR000192">
    <property type="entry name" value="Aminotrans_V_dom"/>
</dbReference>
<evidence type="ECO:0000313" key="12">
    <source>
        <dbReference type="EMBL" id="NVO67706.1"/>
    </source>
</evidence>
<dbReference type="InterPro" id="IPR015424">
    <property type="entry name" value="PyrdxlP-dep_Trfase"/>
</dbReference>
<dbReference type="GO" id="GO:0030170">
    <property type="term" value="F:pyridoxal phosphate binding"/>
    <property type="evidence" value="ECO:0007669"/>
    <property type="project" value="UniProtKB-UniRule"/>
</dbReference>
<dbReference type="PIRSF" id="PIRSF005572">
    <property type="entry name" value="NifS"/>
    <property type="match status" value="1"/>
</dbReference>
<proteinExistence type="inferred from homology"/>
<dbReference type="InterPro" id="IPR017772">
    <property type="entry name" value="Cys_deSase_NifS_bac/arc"/>
</dbReference>
<keyword evidence="7 9" id="KW-0408">Iron</keyword>
<comment type="miscellaneous">
    <text evidence="9">In Archaea the pyridoxal phosphate cofactor is not covalently bound to Lys but ligated by other amino acids.</text>
</comment>
<dbReference type="PROSITE" id="PS00595">
    <property type="entry name" value="AA_TRANSFER_CLASS_5"/>
    <property type="match status" value="1"/>
</dbReference>
<comment type="cofactor">
    <cofactor evidence="1 9 10">
        <name>pyridoxal 5'-phosphate</name>
        <dbReference type="ChEBI" id="CHEBI:597326"/>
    </cofactor>
</comment>
<comment type="function">
    <text evidence="9">Master enzyme that delivers sulfur to a number of partners involved in Fe-S cluster assembly, tRNA modification or cofactor biosynthesis. Catalyzes the removal of elemental sulfur atoms from cysteine to produce alanine. Functions as a sulfur delivery protein for Fe-S cluster synthesis onto IscU, an Fe-S scaffold assembly protein, as well as other S acceptor proteins.</text>
</comment>
<feature type="binding site" evidence="9">
    <location>
        <position position="240"/>
    </location>
    <ligand>
        <name>pyridoxal 5'-phosphate</name>
        <dbReference type="ChEBI" id="CHEBI:597326"/>
    </ligand>
</feature>
<dbReference type="NCBIfam" id="NF002806">
    <property type="entry name" value="PRK02948.1"/>
    <property type="match status" value="1"/>
</dbReference>
<dbReference type="Pfam" id="PF00266">
    <property type="entry name" value="Aminotran_5"/>
    <property type="match status" value="1"/>
</dbReference>
<dbReference type="Gene3D" id="3.40.640.10">
    <property type="entry name" value="Type I PLP-dependent aspartate aminotransferase-like (Major domain)"/>
    <property type="match status" value="1"/>
</dbReference>
<dbReference type="InterPro" id="IPR016454">
    <property type="entry name" value="Cysteine_dSase"/>
</dbReference>
<dbReference type="PANTHER" id="PTHR11601">
    <property type="entry name" value="CYSTEINE DESULFURYLASE FAMILY MEMBER"/>
    <property type="match status" value="1"/>
</dbReference>
<dbReference type="PANTHER" id="PTHR11601:SF34">
    <property type="entry name" value="CYSTEINE DESULFURASE"/>
    <property type="match status" value="1"/>
</dbReference>
<accession>A0A7K4HR25</accession>
<keyword evidence="6 9" id="KW-0663">Pyridoxal phosphate</keyword>
<evidence type="ECO:0000256" key="7">
    <source>
        <dbReference type="ARBA" id="ARBA00023004"/>
    </source>
</evidence>
<evidence type="ECO:0000259" key="11">
    <source>
        <dbReference type="Pfam" id="PF00266"/>
    </source>
</evidence>
<name>A0A7K4HR25_9EURY</name>
<dbReference type="InterPro" id="IPR015422">
    <property type="entry name" value="PyrdxlP-dep_Trfase_small"/>
</dbReference>
<comment type="caution">
    <text evidence="12">The sequence shown here is derived from an EMBL/GenBank/DDBJ whole genome shotgun (WGS) entry which is preliminary data.</text>
</comment>
<dbReference type="HAMAP" id="MF_00331">
    <property type="entry name" value="Cys_desulf_IscS"/>
    <property type="match status" value="1"/>
</dbReference>
<evidence type="ECO:0000256" key="4">
    <source>
        <dbReference type="ARBA" id="ARBA00022679"/>
    </source>
</evidence>
<evidence type="ECO:0000256" key="5">
    <source>
        <dbReference type="ARBA" id="ARBA00022723"/>
    </source>
</evidence>
<dbReference type="InterPro" id="IPR020578">
    <property type="entry name" value="Aminotrans_V_PyrdxlP_BS"/>
</dbReference>
<dbReference type="EMBL" id="JABXWR010000001">
    <property type="protein sequence ID" value="NVO67706.1"/>
    <property type="molecule type" value="Genomic_DNA"/>
</dbReference>
<dbReference type="UniPathway" id="UPA00266"/>
<evidence type="ECO:0000256" key="3">
    <source>
        <dbReference type="ARBA" id="ARBA00022490"/>
    </source>
</evidence>
<feature type="active site" description="Cysteine persulfide intermediate" evidence="9">
    <location>
        <position position="328"/>
    </location>
</feature>
<comment type="similarity">
    <text evidence="2 9">Belongs to the class-V pyridoxal-phosphate-dependent aminotransferase family. NifS/IscS subfamily.</text>
</comment>
<dbReference type="GO" id="GO:0044571">
    <property type="term" value="P:[2Fe-2S] cluster assembly"/>
    <property type="evidence" value="ECO:0007669"/>
    <property type="project" value="UniProtKB-UniRule"/>
</dbReference>
<feature type="binding site" evidence="9">
    <location>
        <position position="182"/>
    </location>
    <ligand>
        <name>pyridoxal 5'-phosphate</name>
        <dbReference type="ChEBI" id="CHEBI:597326"/>
    </ligand>
</feature>
<dbReference type="OrthoDB" id="9577at2157"/>
<dbReference type="AlphaFoldDB" id="A0A7K4HR25"/>
<evidence type="ECO:0000313" key="13">
    <source>
        <dbReference type="Proteomes" id="UP000570823"/>
    </source>
</evidence>
<dbReference type="Gene3D" id="1.10.260.50">
    <property type="match status" value="1"/>
</dbReference>
<feature type="binding site" evidence="9">
    <location>
        <position position="154"/>
    </location>
    <ligand>
        <name>pyridoxal 5'-phosphate</name>
        <dbReference type="ChEBI" id="CHEBI:597326"/>
    </ligand>
</feature>
<evidence type="ECO:0000256" key="9">
    <source>
        <dbReference type="HAMAP-Rule" id="MF_00331"/>
    </source>
</evidence>
<comment type="subunit">
    <text evidence="9">Homodimer. Forms a heterotetramer with IscU, interacts with other sulfur acceptors.</text>
</comment>
<dbReference type="FunFam" id="3.40.640.10:FF:000084">
    <property type="entry name" value="IscS-like cysteine desulfurase"/>
    <property type="match status" value="1"/>
</dbReference>
<evidence type="ECO:0000256" key="8">
    <source>
        <dbReference type="ARBA" id="ARBA00023014"/>
    </source>
</evidence>
<dbReference type="GO" id="GO:0051537">
    <property type="term" value="F:2 iron, 2 sulfur cluster binding"/>
    <property type="evidence" value="ECO:0007669"/>
    <property type="project" value="UniProtKB-UniRule"/>
</dbReference>
<dbReference type="GO" id="GO:0046872">
    <property type="term" value="F:metal ion binding"/>
    <property type="evidence" value="ECO:0007669"/>
    <property type="project" value="UniProtKB-KW"/>
</dbReference>
<keyword evidence="9" id="KW-0001">2Fe-2S</keyword>
<dbReference type="SUPFAM" id="SSF53383">
    <property type="entry name" value="PLP-dependent transferases"/>
    <property type="match status" value="1"/>
</dbReference>
<keyword evidence="8 9" id="KW-0411">Iron-sulfur</keyword>
<comment type="catalytic activity">
    <reaction evidence="9">
        <text>(sulfur carrier)-H + L-cysteine = (sulfur carrier)-SH + L-alanine</text>
        <dbReference type="Rhea" id="RHEA:43892"/>
        <dbReference type="Rhea" id="RHEA-COMP:14737"/>
        <dbReference type="Rhea" id="RHEA-COMP:14739"/>
        <dbReference type="ChEBI" id="CHEBI:29917"/>
        <dbReference type="ChEBI" id="CHEBI:35235"/>
        <dbReference type="ChEBI" id="CHEBI:57972"/>
        <dbReference type="ChEBI" id="CHEBI:64428"/>
        <dbReference type="EC" id="2.8.1.7"/>
    </reaction>
</comment>
<gene>
    <name evidence="12" type="primary">nifS</name>
    <name evidence="9" type="synonym">iscS</name>
    <name evidence="12" type="ORF">HWN36_10385</name>
</gene>
<feature type="binding site" description="via persulfide group" evidence="9">
    <location>
        <position position="328"/>
    </location>
    <ligand>
        <name>[2Fe-2S] cluster</name>
        <dbReference type="ChEBI" id="CHEBI:190135"/>
        <note>ligand shared with IscU</note>
    </ligand>
</feature>
<dbReference type="NCBIfam" id="TIGR03402">
    <property type="entry name" value="FeS_nifS"/>
    <property type="match status" value="1"/>
</dbReference>
<sequence>MPEDRIRYFDHSATTPTHPDVVAAMLPYFTEHFGNPSSLYGIAEESREAIARARSQVAAAIGATPEEIFFTAGGTESDNWAIKGIAHAHRDRGDHIITTAIEHHAVLHTCAFLEEQGFSVTYLPVDREGRVDPAAVRDAITDHTILVTVMTANNEVGTVQPIREIGAIAREHGIPFHTDAVQAIGNLELDVDEDNIDLLSLSGHKFYGPKGIGALYIKNGTKIANLIHGGGQERGRRAGTENLPGVVGLGAAIERACTDIPAHAARLAGLRDRLLAGIMEGIPDVTLNGHPTERLPGNINLSFGGIDGEALLTLLAMKGICASTGSACSSGSDAPSHVLLAIGTSPQRARASLRLTLGDLTADEDVDYLLALLPGAVEKLRRLSGAGA</sequence>
<comment type="pathway">
    <text evidence="9">Cofactor biosynthesis; iron-sulfur cluster biosynthesis.</text>
</comment>
<keyword evidence="3 9" id="KW-0963">Cytoplasm</keyword>